<dbReference type="InterPro" id="IPR004473">
    <property type="entry name" value="Restrct_endonuc_typeI_HsdR"/>
</dbReference>
<evidence type="ECO:0000256" key="6">
    <source>
        <dbReference type="ARBA" id="ARBA00022759"/>
    </source>
</evidence>
<evidence type="ECO:0000256" key="2">
    <source>
        <dbReference type="ARBA" id="ARBA00008598"/>
    </source>
</evidence>
<dbReference type="InterPro" id="IPR007409">
    <property type="entry name" value="Restrct_endonuc_type1_HsdR_N"/>
</dbReference>
<dbReference type="InterPro" id="IPR027417">
    <property type="entry name" value="P-loop_NTPase"/>
</dbReference>
<keyword evidence="7 10" id="KW-0378">Hydrolase</keyword>
<dbReference type="SUPFAM" id="SSF52540">
    <property type="entry name" value="P-loop containing nucleoside triphosphate hydrolases"/>
    <property type="match status" value="1"/>
</dbReference>
<dbReference type="InterPro" id="IPR040980">
    <property type="entry name" value="SWI2_SNF2"/>
</dbReference>
<dbReference type="Pfam" id="PF18766">
    <property type="entry name" value="SWI2_SNF2"/>
    <property type="match status" value="1"/>
</dbReference>
<accession>A0ABR7XEN3</accession>
<evidence type="ECO:0000256" key="1">
    <source>
        <dbReference type="ARBA" id="ARBA00000851"/>
    </source>
</evidence>
<dbReference type="RefSeq" id="WP_191182911.1">
    <property type="nucleotide sequence ID" value="NZ_JACXAJ010000002.1"/>
</dbReference>
<reference evidence="12 13" key="1">
    <citation type="submission" date="2020-09" db="EMBL/GenBank/DDBJ databases">
        <title>Genome sequencing and assembly of Pontibacter sp.</title>
        <authorList>
            <person name="Chhetri G."/>
        </authorList>
    </citation>
    <scope>NUCLEOTIDE SEQUENCE [LARGE SCALE GENOMIC DNA]</scope>
    <source>
        <strain evidence="12 13">JH31</strain>
    </source>
</reference>
<evidence type="ECO:0000256" key="10">
    <source>
        <dbReference type="RuleBase" id="RU364115"/>
    </source>
</evidence>
<dbReference type="GO" id="GO:0009035">
    <property type="term" value="F:type I site-specific deoxyribonuclease activity"/>
    <property type="evidence" value="ECO:0007669"/>
    <property type="project" value="UniProtKB-EC"/>
</dbReference>
<name>A0ABR7XEN3_9BACT</name>
<sequence>METPSFLEDHISQIPALQFLQKVGYTYLTQEEALQLRGGKTTAVLLECVLREHLERINSITYKGESYDFVDSNLKAGIQALKDVPMQDGYMAACEHVYNLLTLGKALEQSIEGNKKSYTLQYINWQDWSKNVFHVTEEYSVMRAASQDHYRPDVVLFVNGIPLCVIECKRSDMKDPLEQAISQHLRNQQEDGIRSLYVYAQLCLSIATNQAAYATNATPPKFWAQWEEKPAGRTKQEKETSLLAYKQELQVLKNQPLQPEQHKHLFSGRYAYVRHHFEALEKDEVRFTKQDELLYGLCSPQRLLDLIYSFIVFDGGIKKVARYQQYFAINKISKRVHHIQGGKRQGGVIWHTQGSGKSLTMVMLAQAIAMDKSITNPKIVLVTDRTDLDDQISTTFKKCDMLVERAKTGKDLAEKLQSKSDAVVTTIINKFEKAVNNIKQPLTSPNIFVLIDEGHRTQYGTFNVKMTQALPNACFIAFTGTPLMKKEKSTASKFGGIIDEYPVTKAVEDGAVVPILYEGRHAFQQVSANAIDNYFQMVSESLTDYQKADLKKKFSRADQLNQAEQKMYAIAWDISRHYRDNWQSKGEKGQFKAQMVCPNKVAAIKYKEYLDEIGLVSCELVISGPDEREGEDSAFGKSEDKVKQFWAKMMNEHGTKEKYEQNIISRYKHQEEPEIIIVVDKLLTGFDAPKNTVLYITRNLKEHKLLQAIARVNRLYPGKDFGYVIDYYGILGQLDEALNTYSGLEGFDEDELAGTLTNIIEEVKKLPQRHSELWDIFKEVPNKRDAEAYEELLRDEALRSTFYDKLSIYARTLKIALSSLEFVTKTDPKEVDRYKEDAAFFLKLRASVTQRYSDTIDFKQYEGQIQKLIDKHIQTDRVETVVELVNIFDKDKFELEVEKAIGDAAKADRIASRTAKHIAEKMEEDPAFYKKFSEMLKETIKEYEEKRISEAEYLKRAKEMMDAVLSHTDNEIPAPLQHKEIARAYFGLCQESLSEKIEEQAKRQEVSVATALAIDAIMNETILDQGHPKIDWHKNKDLLGKLNIDIGDYLIDEVRDKHKVPLSFGEMDAIAEKCIEVAKIRYK</sequence>
<dbReference type="PROSITE" id="PS51192">
    <property type="entry name" value="HELICASE_ATP_BIND_1"/>
    <property type="match status" value="1"/>
</dbReference>
<feature type="domain" description="Helicase ATP-binding" evidence="11">
    <location>
        <begin position="338"/>
        <end position="500"/>
    </location>
</feature>
<dbReference type="InterPro" id="IPR055180">
    <property type="entry name" value="HsdR_RecA-like_helicase_dom_2"/>
</dbReference>
<dbReference type="CDD" id="cd18800">
    <property type="entry name" value="SF2_C_EcoR124I-like"/>
    <property type="match status" value="1"/>
</dbReference>
<keyword evidence="3" id="KW-0540">Nuclease</keyword>
<evidence type="ECO:0000256" key="5">
    <source>
        <dbReference type="ARBA" id="ARBA00022747"/>
    </source>
</evidence>
<dbReference type="Proteomes" id="UP000625551">
    <property type="component" value="Unassembled WGS sequence"/>
</dbReference>
<keyword evidence="8 10" id="KW-0067">ATP-binding</keyword>
<evidence type="ECO:0000313" key="12">
    <source>
        <dbReference type="EMBL" id="MBD1396756.1"/>
    </source>
</evidence>
<dbReference type="EC" id="3.1.21.3" evidence="10"/>
<gene>
    <name evidence="12" type="ORF">H9Q13_06220</name>
</gene>
<keyword evidence="5 10" id="KW-0680">Restriction system</keyword>
<dbReference type="EMBL" id="JACXAJ010000002">
    <property type="protein sequence ID" value="MBD1396756.1"/>
    <property type="molecule type" value="Genomic_DNA"/>
</dbReference>
<evidence type="ECO:0000259" key="11">
    <source>
        <dbReference type="PROSITE" id="PS51192"/>
    </source>
</evidence>
<evidence type="ECO:0000256" key="9">
    <source>
        <dbReference type="ARBA" id="ARBA00023125"/>
    </source>
</evidence>
<evidence type="ECO:0000313" key="13">
    <source>
        <dbReference type="Proteomes" id="UP000625551"/>
    </source>
</evidence>
<proteinExistence type="inferred from homology"/>
<keyword evidence="13" id="KW-1185">Reference proteome</keyword>
<dbReference type="NCBIfam" id="TIGR00348">
    <property type="entry name" value="hsdR"/>
    <property type="match status" value="1"/>
</dbReference>
<dbReference type="Pfam" id="PF22679">
    <property type="entry name" value="T1R_D3-like"/>
    <property type="match status" value="1"/>
</dbReference>
<evidence type="ECO:0000256" key="7">
    <source>
        <dbReference type="ARBA" id="ARBA00022801"/>
    </source>
</evidence>
<comment type="similarity">
    <text evidence="2 10">Belongs to the HsdR family.</text>
</comment>
<keyword evidence="6" id="KW-0255">Endonuclease</keyword>
<dbReference type="SMART" id="SM00487">
    <property type="entry name" value="DEXDc"/>
    <property type="match status" value="1"/>
</dbReference>
<dbReference type="InterPro" id="IPR051268">
    <property type="entry name" value="Type-I_R_enzyme_R_subunit"/>
</dbReference>
<evidence type="ECO:0000256" key="3">
    <source>
        <dbReference type="ARBA" id="ARBA00022722"/>
    </source>
</evidence>
<comment type="catalytic activity">
    <reaction evidence="1 10">
        <text>Endonucleolytic cleavage of DNA to give random double-stranded fragments with terminal 5'-phosphates, ATP is simultaneously hydrolyzed.</text>
        <dbReference type="EC" id="3.1.21.3"/>
    </reaction>
</comment>
<comment type="caution">
    <text evidence="12">The sequence shown here is derived from an EMBL/GenBank/DDBJ whole genome shotgun (WGS) entry which is preliminary data.</text>
</comment>
<comment type="subunit">
    <text evidence="10">The type I restriction/modification system is composed of three polypeptides R, M and S.</text>
</comment>
<dbReference type="Pfam" id="PF11867">
    <property type="entry name" value="T1RH-like_C"/>
    <property type="match status" value="1"/>
</dbReference>
<evidence type="ECO:0000256" key="4">
    <source>
        <dbReference type="ARBA" id="ARBA00022741"/>
    </source>
</evidence>
<keyword evidence="4 10" id="KW-0547">Nucleotide-binding</keyword>
<dbReference type="Gene3D" id="3.40.50.300">
    <property type="entry name" value="P-loop containing nucleotide triphosphate hydrolases"/>
    <property type="match status" value="2"/>
</dbReference>
<dbReference type="Gene3D" id="3.90.1570.50">
    <property type="match status" value="1"/>
</dbReference>
<protein>
    <recommendedName>
        <fullName evidence="10">Type I restriction enzyme endonuclease subunit</fullName>
        <shortName evidence="10">R protein</shortName>
        <ecNumber evidence="10">3.1.21.3</ecNumber>
    </recommendedName>
</protein>
<dbReference type="CDD" id="cd18030">
    <property type="entry name" value="DEXHc_RE_I_HsdR"/>
    <property type="match status" value="1"/>
</dbReference>
<dbReference type="Pfam" id="PF04313">
    <property type="entry name" value="HSDR_N"/>
    <property type="match status" value="1"/>
</dbReference>
<organism evidence="12 13">
    <name type="scientific">Pontibacter aquaedesilientis</name>
    <dbReference type="NCBI Taxonomy" id="2766980"/>
    <lineage>
        <taxon>Bacteria</taxon>
        <taxon>Pseudomonadati</taxon>
        <taxon>Bacteroidota</taxon>
        <taxon>Cytophagia</taxon>
        <taxon>Cytophagales</taxon>
        <taxon>Hymenobacteraceae</taxon>
        <taxon>Pontibacter</taxon>
    </lineage>
</organism>
<dbReference type="InterPro" id="IPR021810">
    <property type="entry name" value="T1RH-like_C"/>
</dbReference>
<evidence type="ECO:0000256" key="8">
    <source>
        <dbReference type="ARBA" id="ARBA00022840"/>
    </source>
</evidence>
<dbReference type="CDD" id="cd22332">
    <property type="entry name" value="HsdR_N"/>
    <property type="match status" value="1"/>
</dbReference>
<comment type="function">
    <text evidence="10">Subunit R is required for both nuclease and ATPase activities, but not for modification.</text>
</comment>
<dbReference type="PANTHER" id="PTHR30195">
    <property type="entry name" value="TYPE I SITE-SPECIFIC DEOXYRIBONUCLEASE PROTEIN SUBUNIT M AND R"/>
    <property type="match status" value="1"/>
</dbReference>
<keyword evidence="9 10" id="KW-0238">DNA-binding</keyword>
<dbReference type="InterPro" id="IPR014001">
    <property type="entry name" value="Helicase_ATP-bd"/>
</dbReference>
<dbReference type="PANTHER" id="PTHR30195:SF15">
    <property type="entry name" value="TYPE I RESTRICTION ENZYME HINDI ENDONUCLEASE SUBUNIT"/>
    <property type="match status" value="1"/>
</dbReference>